<evidence type="ECO:0000256" key="8">
    <source>
        <dbReference type="ARBA" id="ARBA00049348"/>
    </source>
</evidence>
<accession>A0A9E7IXN6</accession>
<proteinExistence type="inferred from homology"/>
<comment type="similarity">
    <text evidence="2">Belongs to the MGMT family.</text>
</comment>
<evidence type="ECO:0000313" key="12">
    <source>
        <dbReference type="Proteomes" id="UP000831151"/>
    </source>
</evidence>
<keyword evidence="4" id="KW-0489">Methyltransferase</keyword>
<organism evidence="11 12">
    <name type="scientific">Fenollaria massiliensis</name>
    <dbReference type="NCBI Taxonomy" id="938288"/>
    <lineage>
        <taxon>Bacteria</taxon>
        <taxon>Bacillati</taxon>
        <taxon>Bacillota</taxon>
        <taxon>Clostridia</taxon>
        <taxon>Eubacteriales</taxon>
        <taxon>Fenollaria</taxon>
    </lineage>
</organism>
<dbReference type="CDD" id="cd06445">
    <property type="entry name" value="ATase"/>
    <property type="match status" value="1"/>
</dbReference>
<dbReference type="SUPFAM" id="SSF53155">
    <property type="entry name" value="Methylated DNA-protein cysteine methyltransferase domain"/>
    <property type="match status" value="1"/>
</dbReference>
<evidence type="ECO:0000259" key="10">
    <source>
        <dbReference type="Pfam" id="PF02870"/>
    </source>
</evidence>
<dbReference type="GO" id="GO:0006281">
    <property type="term" value="P:DNA repair"/>
    <property type="evidence" value="ECO:0007669"/>
    <property type="project" value="UniProtKB-KW"/>
</dbReference>
<evidence type="ECO:0000259" key="9">
    <source>
        <dbReference type="Pfam" id="PF01035"/>
    </source>
</evidence>
<dbReference type="GO" id="GO:0032259">
    <property type="term" value="P:methylation"/>
    <property type="evidence" value="ECO:0007669"/>
    <property type="project" value="UniProtKB-KW"/>
</dbReference>
<dbReference type="FunFam" id="1.10.10.10:FF:000214">
    <property type="entry name" value="Methylated-DNA--protein-cysteine methyltransferase"/>
    <property type="match status" value="1"/>
</dbReference>
<dbReference type="InterPro" id="IPR014048">
    <property type="entry name" value="MethylDNA_cys_MeTrfase_DNA-bd"/>
</dbReference>
<evidence type="ECO:0000256" key="3">
    <source>
        <dbReference type="ARBA" id="ARBA00011918"/>
    </source>
</evidence>
<dbReference type="PROSITE" id="PS00374">
    <property type="entry name" value="MGMT"/>
    <property type="match status" value="1"/>
</dbReference>
<evidence type="ECO:0000256" key="4">
    <source>
        <dbReference type="ARBA" id="ARBA00022603"/>
    </source>
</evidence>
<dbReference type="NCBIfam" id="TIGR00589">
    <property type="entry name" value="ogt"/>
    <property type="match status" value="1"/>
</dbReference>
<dbReference type="Pfam" id="PF02870">
    <property type="entry name" value="Methyltransf_1N"/>
    <property type="match status" value="1"/>
</dbReference>
<dbReference type="KEGG" id="fms:M1R53_03530"/>
<sequence>MISNYFDKNKTYYIHHFETPFGEMTAAADDDALVYLHFGHQNIFGSRKEINHIIDKTLRQLNEYFNGERKEFDIPLKVKAKEFQNMALEEIKNIKYGETCTYGEIAEKLGNKTYSRGVGATCRGNTIAIIIPCHRVVMLNEKGYYNYSGGNEVKKSLLELEEKYANN</sequence>
<evidence type="ECO:0000256" key="5">
    <source>
        <dbReference type="ARBA" id="ARBA00022679"/>
    </source>
</evidence>
<evidence type="ECO:0000256" key="1">
    <source>
        <dbReference type="ARBA" id="ARBA00001286"/>
    </source>
</evidence>
<dbReference type="GO" id="GO:0003908">
    <property type="term" value="F:methylated-DNA-[protein]-cysteine S-methyltransferase activity"/>
    <property type="evidence" value="ECO:0007669"/>
    <property type="project" value="UniProtKB-EC"/>
</dbReference>
<dbReference type="InterPro" id="IPR036388">
    <property type="entry name" value="WH-like_DNA-bd_sf"/>
</dbReference>
<keyword evidence="6" id="KW-0227">DNA damage</keyword>
<dbReference type="Gene3D" id="3.30.160.70">
    <property type="entry name" value="Methylated DNA-protein cysteine methyltransferase domain"/>
    <property type="match status" value="1"/>
</dbReference>
<comment type="catalytic activity">
    <reaction evidence="8">
        <text>a 6-O-methyl-2'-deoxyguanosine in DNA + L-cysteinyl-[protein] = S-methyl-L-cysteinyl-[protein] + a 2'-deoxyguanosine in DNA</text>
        <dbReference type="Rhea" id="RHEA:24000"/>
        <dbReference type="Rhea" id="RHEA-COMP:10131"/>
        <dbReference type="Rhea" id="RHEA-COMP:10132"/>
        <dbReference type="Rhea" id="RHEA-COMP:11367"/>
        <dbReference type="Rhea" id="RHEA-COMP:11368"/>
        <dbReference type="ChEBI" id="CHEBI:29950"/>
        <dbReference type="ChEBI" id="CHEBI:82612"/>
        <dbReference type="ChEBI" id="CHEBI:85445"/>
        <dbReference type="ChEBI" id="CHEBI:85448"/>
        <dbReference type="EC" id="2.1.1.63"/>
    </reaction>
</comment>
<dbReference type="EC" id="2.1.1.63" evidence="3"/>
<dbReference type="InterPro" id="IPR036217">
    <property type="entry name" value="MethylDNA_cys_MeTrfase_DNAb"/>
</dbReference>
<dbReference type="InterPro" id="IPR008332">
    <property type="entry name" value="MethylG_MeTrfase_N"/>
</dbReference>
<evidence type="ECO:0000256" key="7">
    <source>
        <dbReference type="ARBA" id="ARBA00023204"/>
    </source>
</evidence>
<protein>
    <recommendedName>
        <fullName evidence="3">methylated-DNA--[protein]-cysteine S-methyltransferase</fullName>
        <ecNumber evidence="3">2.1.1.63</ecNumber>
    </recommendedName>
</protein>
<dbReference type="PANTHER" id="PTHR10815:SF13">
    <property type="entry name" value="METHYLATED-DNA--PROTEIN-CYSTEINE METHYLTRANSFERASE"/>
    <property type="match status" value="1"/>
</dbReference>
<evidence type="ECO:0000313" key="11">
    <source>
        <dbReference type="EMBL" id="UQK59726.1"/>
    </source>
</evidence>
<dbReference type="Proteomes" id="UP000831151">
    <property type="component" value="Chromosome"/>
</dbReference>
<dbReference type="PANTHER" id="PTHR10815">
    <property type="entry name" value="METHYLATED-DNA--PROTEIN-CYSTEINE METHYLTRANSFERASE"/>
    <property type="match status" value="1"/>
</dbReference>
<dbReference type="AlphaFoldDB" id="A0A9E7IXN6"/>
<gene>
    <name evidence="11" type="ORF">M1R53_03530</name>
</gene>
<keyword evidence="12" id="KW-1185">Reference proteome</keyword>
<dbReference type="Pfam" id="PF01035">
    <property type="entry name" value="DNA_binding_1"/>
    <property type="match status" value="1"/>
</dbReference>
<keyword evidence="5" id="KW-0808">Transferase</keyword>
<feature type="domain" description="Methylated-DNA-[protein]-cysteine S-methyltransferase DNA binding" evidence="9">
    <location>
        <begin position="82"/>
        <end position="162"/>
    </location>
</feature>
<comment type="catalytic activity">
    <reaction evidence="1">
        <text>a 4-O-methyl-thymidine in DNA + L-cysteinyl-[protein] = a thymidine in DNA + S-methyl-L-cysteinyl-[protein]</text>
        <dbReference type="Rhea" id="RHEA:53428"/>
        <dbReference type="Rhea" id="RHEA-COMP:10131"/>
        <dbReference type="Rhea" id="RHEA-COMP:10132"/>
        <dbReference type="Rhea" id="RHEA-COMP:13555"/>
        <dbReference type="Rhea" id="RHEA-COMP:13556"/>
        <dbReference type="ChEBI" id="CHEBI:29950"/>
        <dbReference type="ChEBI" id="CHEBI:82612"/>
        <dbReference type="ChEBI" id="CHEBI:137386"/>
        <dbReference type="ChEBI" id="CHEBI:137387"/>
        <dbReference type="EC" id="2.1.1.63"/>
    </reaction>
</comment>
<dbReference type="InterPro" id="IPR036631">
    <property type="entry name" value="MGMT_N_sf"/>
</dbReference>
<evidence type="ECO:0000256" key="6">
    <source>
        <dbReference type="ARBA" id="ARBA00022763"/>
    </source>
</evidence>
<evidence type="ECO:0000256" key="2">
    <source>
        <dbReference type="ARBA" id="ARBA00008711"/>
    </source>
</evidence>
<keyword evidence="7" id="KW-0234">DNA repair</keyword>
<dbReference type="SUPFAM" id="SSF46767">
    <property type="entry name" value="Methylated DNA-protein cysteine methyltransferase, C-terminal domain"/>
    <property type="match status" value="1"/>
</dbReference>
<feature type="domain" description="Methylguanine DNA methyltransferase ribonuclease-like" evidence="10">
    <location>
        <begin position="15"/>
        <end position="77"/>
    </location>
</feature>
<dbReference type="EMBL" id="CP096649">
    <property type="protein sequence ID" value="UQK59726.1"/>
    <property type="molecule type" value="Genomic_DNA"/>
</dbReference>
<dbReference type="InterPro" id="IPR001497">
    <property type="entry name" value="MethylDNA_cys_MeTrfase_AS"/>
</dbReference>
<dbReference type="Gene3D" id="1.10.10.10">
    <property type="entry name" value="Winged helix-like DNA-binding domain superfamily/Winged helix DNA-binding domain"/>
    <property type="match status" value="1"/>
</dbReference>
<name>A0A9E7IXN6_9FIRM</name>
<reference evidence="11" key="1">
    <citation type="submission" date="2022-04" db="EMBL/GenBank/DDBJ databases">
        <title>Complete genome sequences of Ezakiella coagulans and Fenollaria massiliensis.</title>
        <authorList>
            <person name="France M.T."/>
            <person name="Clifford J."/>
            <person name="Narina S."/>
            <person name="Rutt L."/>
            <person name="Ravel J."/>
        </authorList>
    </citation>
    <scope>NUCLEOTIDE SEQUENCE</scope>
    <source>
        <strain evidence="11">C0061C2</strain>
    </source>
</reference>
<dbReference type="RefSeq" id="WP_249243089.1">
    <property type="nucleotide sequence ID" value="NZ_CP096649.1"/>
</dbReference>